<name>A0A0D0B8W9_9AGAR</name>
<dbReference type="InterPro" id="IPR021109">
    <property type="entry name" value="Peptidase_aspartic_dom_sf"/>
</dbReference>
<feature type="non-terminal residue" evidence="1">
    <location>
        <position position="261"/>
    </location>
</feature>
<evidence type="ECO:0000313" key="1">
    <source>
        <dbReference type="EMBL" id="KIK50611.1"/>
    </source>
</evidence>
<evidence type="ECO:0008006" key="3">
    <source>
        <dbReference type="Google" id="ProtNLM"/>
    </source>
</evidence>
<dbReference type="SUPFAM" id="SSF50630">
    <property type="entry name" value="Acid proteases"/>
    <property type="match status" value="1"/>
</dbReference>
<organism evidence="1 2">
    <name type="scientific">Collybiopsis luxurians FD-317 M1</name>
    <dbReference type="NCBI Taxonomy" id="944289"/>
    <lineage>
        <taxon>Eukaryota</taxon>
        <taxon>Fungi</taxon>
        <taxon>Dikarya</taxon>
        <taxon>Basidiomycota</taxon>
        <taxon>Agaricomycotina</taxon>
        <taxon>Agaricomycetes</taxon>
        <taxon>Agaricomycetidae</taxon>
        <taxon>Agaricales</taxon>
        <taxon>Marasmiineae</taxon>
        <taxon>Omphalotaceae</taxon>
        <taxon>Collybiopsis</taxon>
        <taxon>Collybiopsis luxurians</taxon>
    </lineage>
</organism>
<dbReference type="Gene3D" id="2.40.70.10">
    <property type="entry name" value="Acid Proteases"/>
    <property type="match status" value="1"/>
</dbReference>
<gene>
    <name evidence="1" type="ORF">GYMLUDRAFT_182508</name>
</gene>
<keyword evidence="2" id="KW-1185">Reference proteome</keyword>
<dbReference type="Pfam" id="PF08284">
    <property type="entry name" value="RVP_2"/>
    <property type="match status" value="1"/>
</dbReference>
<sequence length="261" mass="29573">MRKTFTLRSDDLELDYLLNHVQNELDKEWTALEVNGIQVPKGTYPAVQRNATTTKDFSRQIPKPLVVVVKINGHPARALIDTGSLGDFISTTFADQIGLKKIELAKPIPLQLAVQGSRSKINYGVKAQLQYQGINETRYLDMANLSSYDVVLGTPFCFQHKVMLGFNESRVIIESKESLPISGDNVSKLSSRAMDLFEDRLEMVRNELINYAKPLCRTMAETDLPPLRAINHTIPLIDESKILPWRPSKCPEKFRSQWAEK</sequence>
<reference evidence="1 2" key="1">
    <citation type="submission" date="2014-04" db="EMBL/GenBank/DDBJ databases">
        <title>Evolutionary Origins and Diversification of the Mycorrhizal Mutualists.</title>
        <authorList>
            <consortium name="DOE Joint Genome Institute"/>
            <consortium name="Mycorrhizal Genomics Consortium"/>
            <person name="Kohler A."/>
            <person name="Kuo A."/>
            <person name="Nagy L.G."/>
            <person name="Floudas D."/>
            <person name="Copeland A."/>
            <person name="Barry K.W."/>
            <person name="Cichocki N."/>
            <person name="Veneault-Fourrey C."/>
            <person name="LaButti K."/>
            <person name="Lindquist E.A."/>
            <person name="Lipzen A."/>
            <person name="Lundell T."/>
            <person name="Morin E."/>
            <person name="Murat C."/>
            <person name="Riley R."/>
            <person name="Ohm R."/>
            <person name="Sun H."/>
            <person name="Tunlid A."/>
            <person name="Henrissat B."/>
            <person name="Grigoriev I.V."/>
            <person name="Hibbett D.S."/>
            <person name="Martin F."/>
        </authorList>
    </citation>
    <scope>NUCLEOTIDE SEQUENCE [LARGE SCALE GENOMIC DNA]</scope>
    <source>
        <strain evidence="1 2">FD-317 M1</strain>
    </source>
</reference>
<dbReference type="HOGENOM" id="CLU_047281_0_0_1"/>
<evidence type="ECO:0000313" key="2">
    <source>
        <dbReference type="Proteomes" id="UP000053593"/>
    </source>
</evidence>
<dbReference type="AlphaFoldDB" id="A0A0D0B8W9"/>
<dbReference type="Proteomes" id="UP000053593">
    <property type="component" value="Unassembled WGS sequence"/>
</dbReference>
<protein>
    <recommendedName>
        <fullName evidence="3">Peptidase A2 domain-containing protein</fullName>
    </recommendedName>
</protein>
<accession>A0A0D0B8W9</accession>
<dbReference type="EMBL" id="KN834893">
    <property type="protein sequence ID" value="KIK50611.1"/>
    <property type="molecule type" value="Genomic_DNA"/>
</dbReference>
<dbReference type="CDD" id="cd00303">
    <property type="entry name" value="retropepsin_like"/>
    <property type="match status" value="1"/>
</dbReference>
<proteinExistence type="predicted"/>
<dbReference type="OrthoDB" id="1750432at2759"/>